<evidence type="ECO:0000256" key="1">
    <source>
        <dbReference type="SAM" id="MobiDB-lite"/>
    </source>
</evidence>
<organism evidence="3 4">
    <name type="scientific">Raphanus sativus</name>
    <name type="common">Radish</name>
    <name type="synonym">Raphanus raphanistrum var. sativus</name>
    <dbReference type="NCBI Taxonomy" id="3726"/>
    <lineage>
        <taxon>Eukaryota</taxon>
        <taxon>Viridiplantae</taxon>
        <taxon>Streptophyta</taxon>
        <taxon>Embryophyta</taxon>
        <taxon>Tracheophyta</taxon>
        <taxon>Spermatophyta</taxon>
        <taxon>Magnoliopsida</taxon>
        <taxon>eudicotyledons</taxon>
        <taxon>Gunneridae</taxon>
        <taxon>Pentapetalae</taxon>
        <taxon>rosids</taxon>
        <taxon>malvids</taxon>
        <taxon>Brassicales</taxon>
        <taxon>Brassicaceae</taxon>
        <taxon>Brassiceae</taxon>
        <taxon>Raphanus</taxon>
    </lineage>
</organism>
<dbReference type="OrthoDB" id="1112949at2759"/>
<dbReference type="Pfam" id="PF09331">
    <property type="entry name" value="DUF1985"/>
    <property type="match status" value="1"/>
</dbReference>
<dbReference type="InterPro" id="IPR015410">
    <property type="entry name" value="DUF1985"/>
</dbReference>
<feature type="domain" description="DUF1985" evidence="2">
    <location>
        <begin position="76"/>
        <end position="214"/>
    </location>
</feature>
<dbReference type="PANTHER" id="PTHR48449:SF1">
    <property type="entry name" value="DUF1985 DOMAIN-CONTAINING PROTEIN"/>
    <property type="match status" value="1"/>
</dbReference>
<accession>A0A9W3CS34</accession>
<feature type="region of interest" description="Disordered" evidence="1">
    <location>
        <begin position="319"/>
        <end position="342"/>
    </location>
</feature>
<dbReference type="AlphaFoldDB" id="A0A9W3CS34"/>
<dbReference type="PANTHER" id="PTHR48449">
    <property type="entry name" value="DUF1985 DOMAIN-CONTAINING PROTEIN"/>
    <property type="match status" value="1"/>
</dbReference>
<feature type="compositionally biased region" description="Polar residues" evidence="1">
    <location>
        <begin position="505"/>
        <end position="515"/>
    </location>
</feature>
<feature type="compositionally biased region" description="Acidic residues" evidence="1">
    <location>
        <begin position="405"/>
        <end position="450"/>
    </location>
</feature>
<dbReference type="GeneID" id="130503620"/>
<feature type="compositionally biased region" description="Basic residues" evidence="1">
    <location>
        <begin position="474"/>
        <end position="487"/>
    </location>
</feature>
<evidence type="ECO:0000259" key="2">
    <source>
        <dbReference type="Pfam" id="PF09331"/>
    </source>
</evidence>
<feature type="compositionally biased region" description="Polar residues" evidence="1">
    <location>
        <begin position="566"/>
        <end position="579"/>
    </location>
</feature>
<evidence type="ECO:0000313" key="3">
    <source>
        <dbReference type="Proteomes" id="UP000504610"/>
    </source>
</evidence>
<reference evidence="4" key="1">
    <citation type="submission" date="2025-08" db="UniProtKB">
        <authorList>
            <consortium name="RefSeq"/>
        </authorList>
    </citation>
    <scope>IDENTIFICATION</scope>
    <source>
        <tissue evidence="4">Leaf</tissue>
    </source>
</reference>
<name>A0A9W3CS34_RAPSA</name>
<proteinExistence type="predicted"/>
<sequence length="614" mass="68950">MEQLDFPPRQFTVGQEPVPAKSIGYYSSNTRLFSALREALNEKEWEELKESKLGVFLKFYELEFSWASRLVHYMLTFQLDCKKKYELWSLIGVKPVRFSLNEFGEITGLNCEYVKNLEHPLVEVTDEMKAFWELLGVNFERGPSIDDLTTACARCETWSTDDRKRLGYLAIYAGFIEAQRTTTPTRAALARLVMDLEVFEDYPWGRVAFKGLMDSVKKADLTKTSYYLDGFVEVLQVWIYHALPEFAAGYGDPVEADPLAGTPTPPLLAFLGGKGRKHGKEKLQKQTTINTCTVKDYSEMFPLWDDEVEYKKVKTSKRSLCSAPTESEEESPRKKARVSPGQDTLNAEIKVWLTAMASSMVEGLGRCESLLTTQGRMIESLAKKVEDMEKIVGGENYEDKKTEENKDEEDGGKDEENGGSDDEEGGRDDEEGGKDEEERNDEESSSEADEATPKEAIPEQATPKEAIPEQATPKRGRPRKAQAKKGSKAVEASPQLNRPKRGQAKQATDKATVSENGGIDESVVIIEKEQSSIDYDSVRNLKQVVKLKAARILARAKSDRIRRLAASQQSPFQGDSTAKSIIPNKPKRGHGYYPFGPVDPKKLSVLIDWVQLDP</sequence>
<keyword evidence="3" id="KW-1185">Reference proteome</keyword>
<dbReference type="Proteomes" id="UP000504610">
    <property type="component" value="Unplaced"/>
</dbReference>
<feature type="region of interest" description="Disordered" evidence="1">
    <location>
        <begin position="565"/>
        <end position="588"/>
    </location>
</feature>
<dbReference type="RefSeq" id="XP_056854229.1">
    <property type="nucleotide sequence ID" value="XM_056998249.1"/>
</dbReference>
<protein>
    <submittedName>
        <fullName evidence="4">Uncharacterized protein LOC130503620</fullName>
    </submittedName>
</protein>
<feature type="region of interest" description="Disordered" evidence="1">
    <location>
        <begin position="394"/>
        <end position="519"/>
    </location>
</feature>
<dbReference type="KEGG" id="rsz:130503620"/>
<feature type="compositionally biased region" description="Basic and acidic residues" evidence="1">
    <location>
        <begin position="394"/>
        <end position="404"/>
    </location>
</feature>
<evidence type="ECO:0000313" key="4">
    <source>
        <dbReference type="RefSeq" id="XP_056854229.1"/>
    </source>
</evidence>
<gene>
    <name evidence="4" type="primary">LOC130503620</name>
</gene>